<dbReference type="Proteomes" id="UP001152447">
    <property type="component" value="Unassembled WGS sequence"/>
</dbReference>
<accession>A0A9W4W2F6</accession>
<evidence type="ECO:0000313" key="1">
    <source>
        <dbReference type="EMBL" id="CAH9064466.1"/>
    </source>
</evidence>
<sequence length="78" mass="8812">MSNEKQIIAEVAKFSDLNAAFKAVEANIVELGEERVSWDGDTSQEAVIKNKRLVEYYNKQRLQLLELEPSLAESSVIN</sequence>
<keyword evidence="2" id="KW-1185">Reference proteome</keyword>
<protein>
    <submittedName>
        <fullName evidence="1">Uncharacterized protein</fullName>
    </submittedName>
</protein>
<proteinExistence type="predicted"/>
<organism evidence="1 2">
    <name type="scientific">Pseudoalteromonas haloplanktis</name>
    <name type="common">Alteromonas haloplanktis</name>
    <dbReference type="NCBI Taxonomy" id="228"/>
    <lineage>
        <taxon>Bacteria</taxon>
        <taxon>Pseudomonadati</taxon>
        <taxon>Pseudomonadota</taxon>
        <taxon>Gammaproteobacteria</taxon>
        <taxon>Alteromonadales</taxon>
        <taxon>Pseudoalteromonadaceae</taxon>
        <taxon>Pseudoalteromonas</taxon>
    </lineage>
</organism>
<dbReference type="EMBL" id="CAMAPB010000058">
    <property type="protein sequence ID" value="CAH9064466.1"/>
    <property type="molecule type" value="Genomic_DNA"/>
</dbReference>
<evidence type="ECO:0000313" key="2">
    <source>
        <dbReference type="Proteomes" id="UP001152447"/>
    </source>
</evidence>
<dbReference type="RefSeq" id="WP_193051377.1">
    <property type="nucleotide sequence ID" value="NZ_CAMAPB010000058.1"/>
</dbReference>
<gene>
    <name evidence="1" type="ORF">PSEHALCIP103_03153</name>
</gene>
<comment type="caution">
    <text evidence="1">The sequence shown here is derived from an EMBL/GenBank/DDBJ whole genome shotgun (WGS) entry which is preliminary data.</text>
</comment>
<reference evidence="1" key="1">
    <citation type="submission" date="2022-07" db="EMBL/GenBank/DDBJ databases">
        <authorList>
            <person name="Criscuolo A."/>
        </authorList>
    </citation>
    <scope>NUCLEOTIDE SEQUENCE</scope>
    <source>
        <strain evidence="1">CIP103197</strain>
    </source>
</reference>
<dbReference type="AlphaFoldDB" id="A0A9W4W2F6"/>
<name>A0A9W4W2F6_PSEHA</name>